<proteinExistence type="predicted"/>
<evidence type="ECO:0000313" key="1">
    <source>
        <dbReference type="EMBL" id="KAB1155480.1"/>
    </source>
</evidence>
<protein>
    <recommendedName>
        <fullName evidence="3">Carboxypeptidase regulatory-like domain-containing protein</fullName>
    </recommendedName>
</protein>
<evidence type="ECO:0000313" key="2">
    <source>
        <dbReference type="Proteomes" id="UP000490922"/>
    </source>
</evidence>
<sequence>MRITLIMICSALFFQANSQTINNKKLIENCLENYFQYDRENIHVQFNKNRYVNSEDIGFKGYITSKNNMILAENTTNVQLIVYDAQRKIIQKKLLFASKGTFAGGIHLEDKFKAGKYYFHFFTNWMHNFIEDDSFVQTIEIIDKKETYNFDSEEPNWKTAEIKLFPEGGSIISDIINAVGVKITDCNRRGIQINDGIIVDSKSNEISHFHTNQSGNGVFYINPDLNETYTLKVISEKLTISKPLPSIQETGIVVSYKNNLSGENLLVNVKTNDKGVALYQNKTYNLLVQQNKNAILKEITFNNKQTDQIVYFDKKYLSNGVNSIRIIDENLNEITERLIYNYGSINPVTALEAKAVANDSIILSGKIDLNQANLSVSVLPADNKCAEQKRSIMGTFYLNAYLEIPEINNYSYYDPENKNRKEEMELLMLNQNRSKYLWNNIKLYPPKMSYTFDKGVTISGKVEKVIKPNSKFKVSLFSPKDNVFEETTIDEKSNFKFENFYAKDSTVFILQMMDEKNLSITTKMTTRVFSNTSPRYLVLPFEKFICPPINKTNDNFTFSAPKLEESVIKLNEITIQNNFKKLTLVSKADMSMNAQGFKIQEGQHGSVLDFIGRNGYRTGIDVENNEAYIRSSYSSNSDNAPAVYIDDIQQTDFNFLFDLEISDVDEIYIDKSGLSDTSSRSNGTIKIFLKKGVKNKYFKTKYTSMIVTNGFSPNIEYKSSYFETQKEFYYFGTLNWTPTITIKDTPYFVVKFPRGNQNEIKVQIEGFTSDGQLISEIKKIPVL</sequence>
<dbReference type="EMBL" id="WAEM01000005">
    <property type="protein sequence ID" value="KAB1155480.1"/>
    <property type="molecule type" value="Genomic_DNA"/>
</dbReference>
<comment type="caution">
    <text evidence="1">The sequence shown here is derived from an EMBL/GenBank/DDBJ whole genome shotgun (WGS) entry which is preliminary data.</text>
</comment>
<dbReference type="RefSeq" id="WP_151107707.1">
    <property type="nucleotide sequence ID" value="NZ_WAEM01000005.1"/>
</dbReference>
<keyword evidence="2" id="KW-1185">Reference proteome</keyword>
<organism evidence="1 2">
    <name type="scientific">Flavobacterium luteum</name>
    <dbReference type="NCBI Taxonomy" id="2026654"/>
    <lineage>
        <taxon>Bacteria</taxon>
        <taxon>Pseudomonadati</taxon>
        <taxon>Bacteroidota</taxon>
        <taxon>Flavobacteriia</taxon>
        <taxon>Flavobacteriales</taxon>
        <taxon>Flavobacteriaceae</taxon>
        <taxon>Flavobacterium</taxon>
    </lineage>
</organism>
<gene>
    <name evidence="1" type="ORF">F6464_10205</name>
</gene>
<dbReference type="Proteomes" id="UP000490922">
    <property type="component" value="Unassembled WGS sequence"/>
</dbReference>
<accession>A0A7J5AD81</accession>
<evidence type="ECO:0008006" key="3">
    <source>
        <dbReference type="Google" id="ProtNLM"/>
    </source>
</evidence>
<name>A0A7J5AD81_9FLAO</name>
<dbReference type="OrthoDB" id="679547at2"/>
<dbReference type="AlphaFoldDB" id="A0A7J5AD81"/>
<reference evidence="1 2" key="1">
    <citation type="submission" date="2019-09" db="EMBL/GenBank/DDBJ databases">
        <title>Flavobacterium sp. nov., isolated from glacier ice.</title>
        <authorList>
            <person name="Liu Q."/>
        </authorList>
    </citation>
    <scope>NUCLEOTIDE SEQUENCE [LARGE SCALE GENOMIC DNA]</scope>
    <source>
        <strain evidence="1 2">NBRC 112527</strain>
    </source>
</reference>